<dbReference type="AlphaFoldDB" id="A0A1G4IL68"/>
<dbReference type="EMBL" id="LT598462">
    <property type="protein sequence ID" value="SCU77229.1"/>
    <property type="molecule type" value="Genomic_DNA"/>
</dbReference>
<dbReference type="InterPro" id="IPR000073">
    <property type="entry name" value="AB_hydrolase_1"/>
</dbReference>
<dbReference type="Gene3D" id="3.40.50.1820">
    <property type="entry name" value="alpha/beta hydrolase"/>
    <property type="match status" value="1"/>
</dbReference>
<proteinExistence type="inferred from homology"/>
<keyword evidence="1" id="KW-0378">Hydrolase</keyword>
<dbReference type="PRINTS" id="PR00412">
    <property type="entry name" value="EPOXHYDRLASE"/>
</dbReference>
<evidence type="ECO:0000256" key="2">
    <source>
        <dbReference type="ARBA" id="ARBA00038334"/>
    </source>
</evidence>
<dbReference type="Pfam" id="PF00561">
    <property type="entry name" value="Abhydrolase_1"/>
    <property type="match status" value="1"/>
</dbReference>
<evidence type="ECO:0000256" key="1">
    <source>
        <dbReference type="ARBA" id="ARBA00022801"/>
    </source>
</evidence>
<dbReference type="Proteomes" id="UP000191024">
    <property type="component" value="Chromosome A"/>
</dbReference>
<organism evidence="4 5">
    <name type="scientific">Lachancea mirantina</name>
    <dbReference type="NCBI Taxonomy" id="1230905"/>
    <lineage>
        <taxon>Eukaryota</taxon>
        <taxon>Fungi</taxon>
        <taxon>Dikarya</taxon>
        <taxon>Ascomycota</taxon>
        <taxon>Saccharomycotina</taxon>
        <taxon>Saccharomycetes</taxon>
        <taxon>Saccharomycetales</taxon>
        <taxon>Saccharomycetaceae</taxon>
        <taxon>Lachancea</taxon>
    </lineage>
</organism>
<accession>A0A1G4IL68</accession>
<dbReference type="STRING" id="1230905.A0A1G4IL68"/>
<gene>
    <name evidence="4" type="ORF">LAMI_0A00188G</name>
</gene>
<dbReference type="PANTHER" id="PTHR43329">
    <property type="entry name" value="EPOXIDE HYDROLASE"/>
    <property type="match status" value="1"/>
</dbReference>
<dbReference type="InterPro" id="IPR000639">
    <property type="entry name" value="Epox_hydrolase-like"/>
</dbReference>
<dbReference type="InterPro" id="IPR029058">
    <property type="entry name" value="AB_hydrolase_fold"/>
</dbReference>
<evidence type="ECO:0000313" key="4">
    <source>
        <dbReference type="EMBL" id="SCU77229.1"/>
    </source>
</evidence>
<keyword evidence="5" id="KW-1185">Reference proteome</keyword>
<comment type="similarity">
    <text evidence="2">Belongs to the AB hydrolase superfamily. Epoxide hydrolase family.</text>
</comment>
<evidence type="ECO:0000259" key="3">
    <source>
        <dbReference type="Pfam" id="PF00561"/>
    </source>
</evidence>
<name>A0A1G4IL68_9SACH</name>
<feature type="domain" description="AB hydrolase-1" evidence="3">
    <location>
        <begin position="31"/>
        <end position="273"/>
    </location>
</feature>
<dbReference type="SUPFAM" id="SSF53474">
    <property type="entry name" value="alpha/beta-Hydrolases"/>
    <property type="match status" value="1"/>
</dbReference>
<sequence length="327" mass="36768">MNSQLKHIFKAVKGIRIHYVTAGRKSAHLSPIILLAGFPESWYAWRKVIPQLTEFFVIAIDLPGQGDSDKPSDGYDTSTIADLVHGLIENLGLSRYHLAAHDVGAWVAFSYALKFSEEIDKLALLDAGIPGVTLPEMLPTSPEGAWRLWHFPFHAVPDLPELMIRDKERIYLEWFLRRKAADPTIFTEADLDEYERIFMQPGALRAGLSYYRACGKSAQQNKDFLKKSKLASPLLAVSSDQGSIPSMASSLEAFSGEVEDVTIEDCGHFITEEQPQRLAAELKRFFFIAGCEDSKLETRPSINTFQFSHSSLRPLVWAYQGYGECYD</sequence>
<evidence type="ECO:0000313" key="5">
    <source>
        <dbReference type="Proteomes" id="UP000191024"/>
    </source>
</evidence>
<reference evidence="4 5" key="1">
    <citation type="submission" date="2016-03" db="EMBL/GenBank/DDBJ databases">
        <authorList>
            <person name="Devillers H."/>
        </authorList>
    </citation>
    <scope>NUCLEOTIDE SEQUENCE [LARGE SCALE GENOMIC DNA]</scope>
    <source>
        <strain evidence="4">CBS 11717</strain>
    </source>
</reference>
<protein>
    <submittedName>
        <fullName evidence="4">LAMI_0A00188g1_1</fullName>
    </submittedName>
</protein>
<dbReference type="OrthoDB" id="284184at2759"/>
<dbReference type="GO" id="GO:0016787">
    <property type="term" value="F:hydrolase activity"/>
    <property type="evidence" value="ECO:0007669"/>
    <property type="project" value="UniProtKB-KW"/>
</dbReference>